<sequence length="390" mass="45847">MELSLPALITCSISMSLLSIILYIALRWNYLLKKVGILSVYILMILTIIRGCFPLDIYKPGLTKTYESLVIIPAIQKIIMTPVTYENHHSFSVLDLIIIMWIVIGSFLFIKKSVGYYRLKQKISQMPRLSSNNINQVYQRAFLNVFKSKNHNIEVIKMEGISTPAAFGLFHPVILLPNIEFTETELYCVLLHELIHIKHRDWGIKVIMDFISCIHWWNVCVSILLPSMLQQIQELYVDHSMEAIVPTQNRLDYANSILKTLRHAQSNRKQVMDQTSYYALCNLSNKKNLRQRFYYIEKWKHKKKSNTFIAFAVILFIFSFTFVFEARNLPEYDQNGDDVFYLEKDNSYYLKNGNFFDLYLNGEYFYTTEDLTQVPNDFKDLPIYEKGDFK</sequence>
<dbReference type="PANTHER" id="PTHR34978:SF3">
    <property type="entry name" value="SLR0241 PROTEIN"/>
    <property type="match status" value="1"/>
</dbReference>
<feature type="transmembrane region" description="Helical" evidence="1">
    <location>
        <begin position="6"/>
        <end position="26"/>
    </location>
</feature>
<evidence type="ECO:0000313" key="4">
    <source>
        <dbReference type="Proteomes" id="UP001600941"/>
    </source>
</evidence>
<dbReference type="CDD" id="cd07341">
    <property type="entry name" value="M56_BlaR1_MecR1_like"/>
    <property type="match status" value="1"/>
</dbReference>
<evidence type="ECO:0000256" key="1">
    <source>
        <dbReference type="SAM" id="Phobius"/>
    </source>
</evidence>
<feature type="domain" description="Peptidase M56" evidence="2">
    <location>
        <begin position="76"/>
        <end position="296"/>
    </location>
</feature>
<evidence type="ECO:0000259" key="2">
    <source>
        <dbReference type="Pfam" id="PF05569"/>
    </source>
</evidence>
<feature type="transmembrane region" description="Helical" evidence="1">
    <location>
        <begin position="38"/>
        <end position="58"/>
    </location>
</feature>
<dbReference type="InterPro" id="IPR052173">
    <property type="entry name" value="Beta-lactam_resp_regulator"/>
</dbReference>
<proteinExistence type="predicted"/>
<keyword evidence="1" id="KW-0812">Transmembrane</keyword>
<organism evidence="3 4">
    <name type="scientific">Blautia parvula</name>
    <dbReference type="NCBI Taxonomy" id="2877527"/>
    <lineage>
        <taxon>Bacteria</taxon>
        <taxon>Bacillati</taxon>
        <taxon>Bacillota</taxon>
        <taxon>Clostridia</taxon>
        <taxon>Lachnospirales</taxon>
        <taxon>Lachnospiraceae</taxon>
        <taxon>Blautia</taxon>
    </lineage>
</organism>
<dbReference type="EMBL" id="BAABZQ010000001">
    <property type="protein sequence ID" value="GAA6502606.1"/>
    <property type="molecule type" value="Genomic_DNA"/>
</dbReference>
<dbReference type="Pfam" id="PF05569">
    <property type="entry name" value="Peptidase_M56"/>
    <property type="match status" value="1"/>
</dbReference>
<dbReference type="Proteomes" id="UP001600941">
    <property type="component" value="Unassembled WGS sequence"/>
</dbReference>
<accession>A0ABQ0C1D7</accession>
<keyword evidence="1" id="KW-1133">Transmembrane helix</keyword>
<feature type="transmembrane region" description="Helical" evidence="1">
    <location>
        <begin position="307"/>
        <end position="324"/>
    </location>
</feature>
<keyword evidence="1" id="KW-0472">Membrane</keyword>
<comment type="caution">
    <text evidence="3">The sequence shown here is derived from an EMBL/GenBank/DDBJ whole genome shotgun (WGS) entry which is preliminary data.</text>
</comment>
<reference evidence="3 4" key="1">
    <citation type="submission" date="2024-04" db="EMBL/GenBank/DDBJ databases">
        <title>Defined microbial consortia suppress multidrug-resistant proinflammatory Enterobacteriaceae via ecological control.</title>
        <authorList>
            <person name="Furuichi M."/>
            <person name="Kawaguchi T."/>
            <person name="Pust M."/>
            <person name="Yasuma K."/>
            <person name="Plichta D."/>
            <person name="Hasegawa N."/>
            <person name="Ohya T."/>
            <person name="Bhattarai S."/>
            <person name="Sasajima S."/>
            <person name="Aoto Y."/>
            <person name="Tuganbaev T."/>
            <person name="Yaginuma M."/>
            <person name="Ueda M."/>
            <person name="Okahashi N."/>
            <person name="Amafuji K."/>
            <person name="Kiridooshi Y."/>
            <person name="Sugita K."/>
            <person name="Strazar M."/>
            <person name="Skelly A."/>
            <person name="Suda W."/>
            <person name="Hattori M."/>
            <person name="Nakamoto N."/>
            <person name="Caballero S."/>
            <person name="Norman J."/>
            <person name="Olle B."/>
            <person name="Tanoue T."/>
            <person name="Arita M."/>
            <person name="Bucci V."/>
            <person name="Atarashi K."/>
            <person name="Xavier R."/>
            <person name="Honda K."/>
        </authorList>
    </citation>
    <scope>NUCLEOTIDE SEQUENCE [LARGE SCALE GENOMIC DNA]</scope>
    <source>
        <strain evidence="4">k34-0107-D12</strain>
    </source>
</reference>
<protein>
    <recommendedName>
        <fullName evidence="2">Peptidase M56 domain-containing protein</fullName>
    </recommendedName>
</protein>
<dbReference type="PANTHER" id="PTHR34978">
    <property type="entry name" value="POSSIBLE SENSOR-TRANSDUCER PROTEIN BLAR"/>
    <property type="match status" value="1"/>
</dbReference>
<gene>
    <name evidence="3" type="ORF">K340107D12_54220</name>
</gene>
<feature type="transmembrane region" description="Helical" evidence="1">
    <location>
        <begin position="90"/>
        <end position="110"/>
    </location>
</feature>
<evidence type="ECO:0000313" key="3">
    <source>
        <dbReference type="EMBL" id="GAA6502606.1"/>
    </source>
</evidence>
<dbReference type="RefSeq" id="WP_033141522.1">
    <property type="nucleotide sequence ID" value="NZ_AP031413.1"/>
</dbReference>
<keyword evidence="4" id="KW-1185">Reference proteome</keyword>
<dbReference type="InterPro" id="IPR008756">
    <property type="entry name" value="Peptidase_M56"/>
</dbReference>
<name>A0ABQ0C1D7_9FIRM</name>